<evidence type="ECO:0000313" key="2">
    <source>
        <dbReference type="EMBL" id="WNF24910.1"/>
    </source>
</evidence>
<accession>A0ABY9VQH7</accession>
<evidence type="ECO:0000256" key="1">
    <source>
        <dbReference type="SAM" id="Phobius"/>
    </source>
</evidence>
<proteinExistence type="predicted"/>
<protein>
    <submittedName>
        <fullName evidence="2">Uncharacterized protein</fullName>
    </submittedName>
</protein>
<keyword evidence="1" id="KW-1133">Transmembrane helix</keyword>
<keyword evidence="1" id="KW-0472">Membrane</keyword>
<reference evidence="2 3" key="1">
    <citation type="submission" date="2023-09" db="EMBL/GenBank/DDBJ databases">
        <title>Microbial mechanism of fulvic acid promoting antimony reduction mineralization in rice fields.</title>
        <authorList>
            <person name="Chen G."/>
            <person name="Lan J."/>
        </authorList>
    </citation>
    <scope>NUCLEOTIDE SEQUENCE [LARGE SCALE GENOMIC DNA]</scope>
    <source>
        <strain evidence="2 3">PS1</strain>
    </source>
</reference>
<evidence type="ECO:0000313" key="3">
    <source>
        <dbReference type="Proteomes" id="UP001303324"/>
    </source>
</evidence>
<organism evidence="2 3">
    <name type="scientific">Mesobacillus jeotgali</name>
    <dbReference type="NCBI Taxonomy" id="129985"/>
    <lineage>
        <taxon>Bacteria</taxon>
        <taxon>Bacillati</taxon>
        <taxon>Bacillota</taxon>
        <taxon>Bacilli</taxon>
        <taxon>Bacillales</taxon>
        <taxon>Bacillaceae</taxon>
        <taxon>Mesobacillus</taxon>
    </lineage>
</organism>
<gene>
    <name evidence="2" type="ORF">RH061_10675</name>
</gene>
<keyword evidence="3" id="KW-1185">Reference proteome</keyword>
<name>A0ABY9VQH7_9BACI</name>
<feature type="transmembrane region" description="Helical" evidence="1">
    <location>
        <begin position="6"/>
        <end position="30"/>
    </location>
</feature>
<dbReference type="RefSeq" id="WP_311075951.1">
    <property type="nucleotide sequence ID" value="NZ_CP134494.1"/>
</dbReference>
<dbReference type="Proteomes" id="UP001303324">
    <property type="component" value="Chromosome"/>
</dbReference>
<sequence length="64" mass="7042">MLSNMGAPAFVLVFNIVFLIVCVFIMYVVITKAVKKGINQSVVGKFIEKNYGVKGSKSDLDNDK</sequence>
<dbReference type="EMBL" id="CP134494">
    <property type="protein sequence ID" value="WNF24910.1"/>
    <property type="molecule type" value="Genomic_DNA"/>
</dbReference>
<keyword evidence="1" id="KW-0812">Transmembrane</keyword>